<dbReference type="GO" id="GO:0005524">
    <property type="term" value="F:ATP binding"/>
    <property type="evidence" value="ECO:0007669"/>
    <property type="project" value="UniProtKB-UniRule"/>
</dbReference>
<dbReference type="CDD" id="cd17932">
    <property type="entry name" value="DEXQc_UvrD"/>
    <property type="match status" value="1"/>
</dbReference>
<dbReference type="InterPro" id="IPR014016">
    <property type="entry name" value="UvrD-like_ATP-bd"/>
</dbReference>
<sequence>MKIPTYFLPCGASIPEPMHTHTLSGLNPRQQEAVTGLGKQLVLAGPGSGKTRVITEKILHLIRDAHARPDEVLALTFSEKAAREMQARIDRAGDLTAGCTVQTFHSFCFALLKDHPLESGLNLRNGLISRTNQIVWGQRTIDAFGFEAIEVGNNAAGVIESVMDGISSLRNELIAPVDLEAYLGTRPDDDLEACRLGDLLSVYRAYEAYKRDERLIDFDDMIHEAVALLERHPIVRDRLRAQYPYILVDEFQDTNYAQLALVKSLCNGHLCVVGDDDQTIYRFRGAYFGNVKDFTETYPDRSLTVLNQNYRNSGTILALAGELIDHTPDRPAKHLRTGNPAGEPVVVAECETEAAEAVYVADEIRRLLETTFSPRQEGAPRRYRCSDIAVLCRQRAQGQKVYRQLVNDGIPAEFVGEMEAFRFPAARDLIAALRVVDDPLNAGIPINRLLRRAGVSELTVQQINREARASADPETDTDGVYEVLLRHSDDDPAVREVADRLARFIEMKATLPVPDLVYTLMMESGGLYYAAIRGGAARERRVLDWLYRLATEYADLTREPTIADFLVYLDQVGELSVEMDEAPVEDAVRIMTIHQSKGTEFPVVFLLDLSEGRFPVRHRAKAFTVPRDLARSMVPEEDERELSLQEERRLCYVAMTRAEERLYLTRAVMYGQRKTAAKPSLFLTELDYQKNPLVRLVTVPAPQTVADGVVVGDQEQARQRLQQEAIRAVAEMRLSTAVQRLADLEKCRLLAAGADPGSFDPASFFSVPATSFDPGVTARTRPEPWLADDLRLSASALTTYEDCPLRFKFGTVLRVPTRPKTFFSLGTSLHAVCEQMGRRKMAGETVTLDAALAVLDAVWSSAGYPSRTKEEEDLARAREMVATYVAWEAANPNEVVDVERWFEFFIDGVRFVGSIDRLERTPEGRYVVVDYKSGGTTSITKKRLPENIQLNLYSLAVREIFGDLPERATFFFVREKKEWSYLPTEETVGAFRARVSADIEQIRAGAFPAVTGYGCSRCDYRMLCEGTEGEREW</sequence>
<dbReference type="EC" id="5.6.2.4" evidence="13"/>
<dbReference type="InterPro" id="IPR014017">
    <property type="entry name" value="DNA_helicase_UvrD-like_C"/>
</dbReference>
<keyword evidence="9" id="KW-0238">DNA-binding</keyword>
<dbReference type="InterPro" id="IPR011604">
    <property type="entry name" value="PDDEXK-like_dom_sf"/>
</dbReference>
<dbReference type="SUPFAM" id="SSF52540">
    <property type="entry name" value="P-loop containing nucleoside triphosphate hydrolases"/>
    <property type="match status" value="1"/>
</dbReference>
<reference evidence="18" key="2">
    <citation type="submission" date="2019-03" db="EMBL/GenBank/DDBJ databases">
        <authorList>
            <person name="Chen S.-C."/>
            <person name="Wu S.-Y."/>
            <person name="Lai M.-C."/>
        </authorList>
    </citation>
    <scope>NUCLEOTIDE SEQUENCE</scope>
    <source>
        <strain evidence="18">ML15</strain>
    </source>
</reference>
<dbReference type="Gene3D" id="3.40.50.300">
    <property type="entry name" value="P-loop containing nucleotide triphosphate hydrolases"/>
    <property type="match status" value="2"/>
</dbReference>
<evidence type="ECO:0000256" key="10">
    <source>
        <dbReference type="ARBA" id="ARBA00023204"/>
    </source>
</evidence>
<keyword evidence="19" id="KW-1185">Reference proteome</keyword>
<evidence type="ECO:0000256" key="11">
    <source>
        <dbReference type="ARBA" id="ARBA00023235"/>
    </source>
</evidence>
<evidence type="ECO:0000313" key="18">
    <source>
        <dbReference type="EMBL" id="QYZ78064.1"/>
    </source>
</evidence>
<evidence type="ECO:0000256" key="14">
    <source>
        <dbReference type="ARBA" id="ARBA00048988"/>
    </source>
</evidence>
<evidence type="ECO:0000256" key="5">
    <source>
        <dbReference type="ARBA" id="ARBA00022801"/>
    </source>
</evidence>
<dbReference type="Pfam" id="PF12705">
    <property type="entry name" value="PDDEXK_1"/>
    <property type="match status" value="1"/>
</dbReference>
<keyword evidence="5 15" id="KW-0378">Hydrolase</keyword>
<dbReference type="GO" id="GO:0000725">
    <property type="term" value="P:recombinational repair"/>
    <property type="evidence" value="ECO:0007669"/>
    <property type="project" value="TreeGrafter"/>
</dbReference>
<dbReference type="InterPro" id="IPR027417">
    <property type="entry name" value="P-loop_NTPase"/>
</dbReference>
<comment type="catalytic activity">
    <reaction evidence="14">
        <text>ATP + H2O = ADP + phosphate + H(+)</text>
        <dbReference type="Rhea" id="RHEA:13065"/>
        <dbReference type="ChEBI" id="CHEBI:15377"/>
        <dbReference type="ChEBI" id="CHEBI:15378"/>
        <dbReference type="ChEBI" id="CHEBI:30616"/>
        <dbReference type="ChEBI" id="CHEBI:43474"/>
        <dbReference type="ChEBI" id="CHEBI:456216"/>
        <dbReference type="EC" id="5.6.2.4"/>
    </reaction>
</comment>
<feature type="domain" description="UvrD-like helicase ATP-binding" evidence="16">
    <location>
        <begin position="23"/>
        <end position="313"/>
    </location>
</feature>
<comment type="similarity">
    <text evidence="1">Belongs to the helicase family. UvrD subfamily.</text>
</comment>
<dbReference type="PROSITE" id="PS51198">
    <property type="entry name" value="UVRD_HELICASE_ATP_BIND"/>
    <property type="match status" value="1"/>
</dbReference>
<dbReference type="GO" id="GO:0004527">
    <property type="term" value="F:exonuclease activity"/>
    <property type="evidence" value="ECO:0007669"/>
    <property type="project" value="UniProtKB-KW"/>
</dbReference>
<organism evidence="18 19">
    <name type="scientific">Methanofollis formosanus</name>
    <dbReference type="NCBI Taxonomy" id="299308"/>
    <lineage>
        <taxon>Archaea</taxon>
        <taxon>Methanobacteriati</taxon>
        <taxon>Methanobacteriota</taxon>
        <taxon>Stenosarchaea group</taxon>
        <taxon>Methanomicrobia</taxon>
        <taxon>Methanomicrobiales</taxon>
        <taxon>Methanomicrobiaceae</taxon>
        <taxon>Methanofollis</taxon>
    </lineage>
</organism>
<keyword evidence="11" id="KW-0413">Isomerase</keyword>
<dbReference type="PANTHER" id="PTHR11070">
    <property type="entry name" value="UVRD / RECB / PCRA DNA HELICASE FAMILY MEMBER"/>
    <property type="match status" value="1"/>
</dbReference>
<dbReference type="Gene3D" id="1.10.486.10">
    <property type="entry name" value="PCRA, domain 4"/>
    <property type="match status" value="1"/>
</dbReference>
<keyword evidence="3 15" id="KW-0547">Nucleotide-binding</keyword>
<dbReference type="GO" id="GO:0003677">
    <property type="term" value="F:DNA binding"/>
    <property type="evidence" value="ECO:0007669"/>
    <property type="project" value="UniProtKB-KW"/>
</dbReference>
<dbReference type="Pfam" id="PF00580">
    <property type="entry name" value="UvrD-helicase"/>
    <property type="match status" value="1"/>
</dbReference>
<dbReference type="CDD" id="cd18807">
    <property type="entry name" value="SF1_C_UvrD"/>
    <property type="match status" value="1"/>
</dbReference>
<evidence type="ECO:0000256" key="1">
    <source>
        <dbReference type="ARBA" id="ARBA00009922"/>
    </source>
</evidence>
<keyword evidence="10" id="KW-0234">DNA repair</keyword>
<dbReference type="EMBL" id="CP037968">
    <property type="protein sequence ID" value="QYZ78064.1"/>
    <property type="molecule type" value="Genomic_DNA"/>
</dbReference>
<reference evidence="18" key="1">
    <citation type="journal article" date="2005" name="Int. J. Syst. Evol. Microbiol.">
        <title>Methanofollis formosanus sp. nov., isolated from a fish pond.</title>
        <authorList>
            <person name="Wu S.Y."/>
            <person name="Chen S.C."/>
            <person name="Lai M.C."/>
        </authorList>
    </citation>
    <scope>NUCLEOTIDE SEQUENCE</scope>
    <source>
        <strain evidence="18">ML15</strain>
    </source>
</reference>
<dbReference type="InterPro" id="IPR011335">
    <property type="entry name" value="Restrct_endonuc-II-like"/>
</dbReference>
<dbReference type="Gene3D" id="1.10.10.160">
    <property type="match status" value="1"/>
</dbReference>
<dbReference type="GO" id="GO:0043138">
    <property type="term" value="F:3'-5' DNA helicase activity"/>
    <property type="evidence" value="ECO:0007669"/>
    <property type="project" value="UniProtKB-EC"/>
</dbReference>
<keyword evidence="6 15" id="KW-0347">Helicase</keyword>
<evidence type="ECO:0000256" key="7">
    <source>
        <dbReference type="ARBA" id="ARBA00022839"/>
    </source>
</evidence>
<evidence type="ECO:0000256" key="3">
    <source>
        <dbReference type="ARBA" id="ARBA00022741"/>
    </source>
</evidence>
<dbReference type="InterPro" id="IPR000212">
    <property type="entry name" value="DNA_helicase_UvrD/REP"/>
</dbReference>
<evidence type="ECO:0000259" key="16">
    <source>
        <dbReference type="PROSITE" id="PS51198"/>
    </source>
</evidence>
<dbReference type="Gene3D" id="3.90.320.10">
    <property type="match status" value="1"/>
</dbReference>
<dbReference type="KEGG" id="mfk:E2N92_00775"/>
<proteinExistence type="inferred from homology"/>
<dbReference type="InterPro" id="IPR038726">
    <property type="entry name" value="PDDEXK_AddAB-type"/>
</dbReference>
<protein>
    <recommendedName>
        <fullName evidence="13">DNA 3'-5' helicase</fullName>
        <ecNumber evidence="13">5.6.2.4</ecNumber>
    </recommendedName>
</protein>
<keyword evidence="7" id="KW-0269">Exonuclease</keyword>
<dbReference type="Pfam" id="PF13361">
    <property type="entry name" value="UvrD_C"/>
    <property type="match status" value="1"/>
</dbReference>
<keyword evidence="2" id="KW-0540">Nuclease</keyword>
<evidence type="ECO:0000256" key="12">
    <source>
        <dbReference type="ARBA" id="ARBA00034617"/>
    </source>
</evidence>
<evidence type="ECO:0000256" key="6">
    <source>
        <dbReference type="ARBA" id="ARBA00022806"/>
    </source>
</evidence>
<name>A0A8G0ZWI3_9EURY</name>
<evidence type="ECO:0000256" key="13">
    <source>
        <dbReference type="ARBA" id="ARBA00034808"/>
    </source>
</evidence>
<evidence type="ECO:0000256" key="4">
    <source>
        <dbReference type="ARBA" id="ARBA00022763"/>
    </source>
</evidence>
<dbReference type="Proteomes" id="UP000826709">
    <property type="component" value="Chromosome"/>
</dbReference>
<feature type="domain" description="UvrD-like helicase C-terminal" evidence="17">
    <location>
        <begin position="314"/>
        <end position="598"/>
    </location>
</feature>
<evidence type="ECO:0000256" key="15">
    <source>
        <dbReference type="PROSITE-ProRule" id="PRU00560"/>
    </source>
</evidence>
<evidence type="ECO:0000256" key="2">
    <source>
        <dbReference type="ARBA" id="ARBA00022722"/>
    </source>
</evidence>
<dbReference type="PANTHER" id="PTHR11070:SF2">
    <property type="entry name" value="ATP-DEPENDENT DNA HELICASE SRS2"/>
    <property type="match status" value="1"/>
</dbReference>
<accession>A0A8G0ZWI3</accession>
<dbReference type="AlphaFoldDB" id="A0A8G0ZWI3"/>
<keyword evidence="8 15" id="KW-0067">ATP-binding</keyword>
<dbReference type="SUPFAM" id="SSF52980">
    <property type="entry name" value="Restriction endonuclease-like"/>
    <property type="match status" value="1"/>
</dbReference>
<gene>
    <name evidence="18" type="ORF">E2N92_00775</name>
</gene>
<evidence type="ECO:0000256" key="8">
    <source>
        <dbReference type="ARBA" id="ARBA00022840"/>
    </source>
</evidence>
<evidence type="ECO:0000256" key="9">
    <source>
        <dbReference type="ARBA" id="ARBA00023125"/>
    </source>
</evidence>
<dbReference type="PROSITE" id="PS51217">
    <property type="entry name" value="UVRD_HELICASE_CTER"/>
    <property type="match status" value="1"/>
</dbReference>
<evidence type="ECO:0000259" key="17">
    <source>
        <dbReference type="PROSITE" id="PS51217"/>
    </source>
</evidence>
<keyword evidence="4" id="KW-0227">DNA damage</keyword>
<comment type="catalytic activity">
    <reaction evidence="12">
        <text>Couples ATP hydrolysis with the unwinding of duplex DNA by translocating in the 3'-5' direction.</text>
        <dbReference type="EC" id="5.6.2.4"/>
    </reaction>
</comment>
<evidence type="ECO:0000313" key="19">
    <source>
        <dbReference type="Proteomes" id="UP000826709"/>
    </source>
</evidence>
<dbReference type="InterPro" id="IPR013986">
    <property type="entry name" value="DExx_box_DNA_helicase_dom_sf"/>
</dbReference>
<feature type="binding site" evidence="15">
    <location>
        <begin position="44"/>
        <end position="51"/>
    </location>
    <ligand>
        <name>ATP</name>
        <dbReference type="ChEBI" id="CHEBI:30616"/>
    </ligand>
</feature>